<organism evidence="5 6">
    <name type="scientific">Neorhizobium alkalisoli</name>
    <dbReference type="NCBI Taxonomy" id="528178"/>
    <lineage>
        <taxon>Bacteria</taxon>
        <taxon>Pseudomonadati</taxon>
        <taxon>Pseudomonadota</taxon>
        <taxon>Alphaproteobacteria</taxon>
        <taxon>Hyphomicrobiales</taxon>
        <taxon>Rhizobiaceae</taxon>
        <taxon>Rhizobium/Agrobacterium group</taxon>
        <taxon>Neorhizobium</taxon>
    </lineage>
</organism>
<dbReference type="PANTHER" id="PTHR21221">
    <property type="entry name" value="UREIDOGLYCOLATE HYDROLASE"/>
    <property type="match status" value="1"/>
</dbReference>
<dbReference type="OrthoDB" id="9804602at2"/>
<keyword evidence="2" id="KW-0659">Purine metabolism</keyword>
<keyword evidence="3 5" id="KW-0456">Lyase</keyword>
<evidence type="ECO:0000256" key="3">
    <source>
        <dbReference type="ARBA" id="ARBA00023239"/>
    </source>
</evidence>
<dbReference type="EMBL" id="VIWP01000008">
    <property type="protein sequence ID" value="TWF49433.1"/>
    <property type="molecule type" value="Genomic_DNA"/>
</dbReference>
<reference evidence="5 6" key="1">
    <citation type="submission" date="2019-06" db="EMBL/GenBank/DDBJ databases">
        <title>Sorghum-associated microbial communities from plants grown in Nebraska, USA.</title>
        <authorList>
            <person name="Schachtman D."/>
        </authorList>
    </citation>
    <scope>NUCLEOTIDE SEQUENCE [LARGE SCALE GENOMIC DNA]</scope>
    <source>
        <strain evidence="5 6">1225</strain>
    </source>
</reference>
<dbReference type="InterPro" id="IPR007247">
    <property type="entry name" value="Ureidogly_lyase"/>
</dbReference>
<name>A0A561QGG0_9HYPH</name>
<comment type="caution">
    <text evidence="5">The sequence shown here is derived from an EMBL/GenBank/DDBJ whole genome shotgun (WGS) entry which is preliminary data.</text>
</comment>
<evidence type="ECO:0000256" key="2">
    <source>
        <dbReference type="ARBA" id="ARBA00022631"/>
    </source>
</evidence>
<dbReference type="AlphaFoldDB" id="A0A561QGG0"/>
<dbReference type="PANTHER" id="PTHR21221:SF1">
    <property type="entry name" value="UREIDOGLYCOLATE LYASE"/>
    <property type="match status" value="1"/>
</dbReference>
<protein>
    <submittedName>
        <fullName evidence="5">Ureidoglycolate lyase</fullName>
    </submittedName>
</protein>
<dbReference type="Pfam" id="PF04115">
    <property type="entry name" value="Ureidogly_lyase"/>
    <property type="match status" value="1"/>
</dbReference>
<dbReference type="CDD" id="cd20298">
    <property type="entry name" value="cupin_UAH"/>
    <property type="match status" value="1"/>
</dbReference>
<sequence>MNLHARPLSAEAFVEFGEVVAHQGNERRHRFALAGAEDLKQAFWVTRIAEAISFPFEVSQLERHPHSDQAFFPLSGQRMLIVVCPSLADGGPDLSGVRAFVSNPGQGVVYRRNVWHSGMSVLDLPSEFVVTMAMEQSASDTDIFLPLERPIQIDFKEAV</sequence>
<dbReference type="InterPro" id="IPR011051">
    <property type="entry name" value="RmlC_Cupin_sf"/>
</dbReference>
<dbReference type="Gene3D" id="2.60.120.480">
    <property type="entry name" value="Ureidoglycolate hydrolase"/>
    <property type="match status" value="1"/>
</dbReference>
<accession>A0A561QGG0</accession>
<evidence type="ECO:0000256" key="4">
    <source>
        <dbReference type="ARBA" id="ARBA00047684"/>
    </source>
</evidence>
<comment type="catalytic activity">
    <reaction evidence="4">
        <text>(S)-ureidoglycolate = urea + glyoxylate</text>
        <dbReference type="Rhea" id="RHEA:11304"/>
        <dbReference type="ChEBI" id="CHEBI:16199"/>
        <dbReference type="ChEBI" id="CHEBI:36655"/>
        <dbReference type="ChEBI" id="CHEBI:57296"/>
        <dbReference type="EC" id="4.3.2.3"/>
    </reaction>
</comment>
<comment type="subunit">
    <text evidence="1">Homodimer.</text>
</comment>
<evidence type="ECO:0000313" key="6">
    <source>
        <dbReference type="Proteomes" id="UP000320653"/>
    </source>
</evidence>
<evidence type="ECO:0000313" key="5">
    <source>
        <dbReference type="EMBL" id="TWF49433.1"/>
    </source>
</evidence>
<proteinExistence type="predicted"/>
<dbReference type="PIRSF" id="PIRSF017306">
    <property type="entry name" value="Ureidogly_hydro"/>
    <property type="match status" value="1"/>
</dbReference>
<dbReference type="Proteomes" id="UP000320653">
    <property type="component" value="Unassembled WGS sequence"/>
</dbReference>
<dbReference type="GO" id="GO:0050385">
    <property type="term" value="F:ureidoglycolate lyase activity"/>
    <property type="evidence" value="ECO:0007669"/>
    <property type="project" value="UniProtKB-EC"/>
</dbReference>
<dbReference type="RefSeq" id="WP_145641457.1">
    <property type="nucleotide sequence ID" value="NZ_VIWP01000008.1"/>
</dbReference>
<dbReference type="InterPro" id="IPR047233">
    <property type="entry name" value="UAH_cupin"/>
</dbReference>
<keyword evidence="6" id="KW-1185">Reference proteome</keyword>
<dbReference type="GO" id="GO:0004848">
    <property type="term" value="F:ureidoglycolate hydrolase activity"/>
    <property type="evidence" value="ECO:0007669"/>
    <property type="project" value="InterPro"/>
</dbReference>
<dbReference type="InterPro" id="IPR024060">
    <property type="entry name" value="Ureidoglycolate_lyase_dom_sf"/>
</dbReference>
<gene>
    <name evidence="5" type="ORF">FHW37_108103</name>
</gene>
<dbReference type="SUPFAM" id="SSF51182">
    <property type="entry name" value="RmlC-like cupins"/>
    <property type="match status" value="1"/>
</dbReference>
<dbReference type="GO" id="GO:0006144">
    <property type="term" value="P:purine nucleobase metabolic process"/>
    <property type="evidence" value="ECO:0007669"/>
    <property type="project" value="UniProtKB-KW"/>
</dbReference>
<dbReference type="GO" id="GO:0000256">
    <property type="term" value="P:allantoin catabolic process"/>
    <property type="evidence" value="ECO:0007669"/>
    <property type="project" value="InterPro"/>
</dbReference>
<evidence type="ECO:0000256" key="1">
    <source>
        <dbReference type="ARBA" id="ARBA00011738"/>
    </source>
</evidence>